<proteinExistence type="predicted"/>
<sequence>MKHALWLPAMVGSAAFAATAWSFGGEDIARGNPWHHENITYRALTGTDAPYDNPPVKFSNSAAEAIAWHADYIDSYLYNPVFWLEGAVDGFRAEDGEYESSVYRRTKAALVGFHDLAKLHFDDTFSNSGLQSNWERYAMGTLIGLVWASELPEDEGIAAGHHILGVSFHAVQDFYSHSSWESGTRNRCLTYFETPRETRDGLPLFAGAYEKPLSGAPAHHGAYSLSCSILRGDNMDSALGTLCSGLSPIQNTSMCDKFRACSGAQQVIARLEDPITDGQTTIWTNPPGIALDNTALARAQAPNRSLTGEDGRFLDGRDGLHFPEDRCSDIVASEGGTVCRDGVDGDLVFAGAKDLAIRATMEWADYLEIQMNQLGKGDYWNRLKSSASSPPRRFEQFEDFSKLPYQFLAAGDYPVGNPRRNLEEPASAARGWFLRLRIKTADEFGAGTDADIYARVTMPDGTREVLLDYLPTDDKEGRTTNRLLVYNDFERGDDDVYTIGPFRDRPISVSLRNESAGFTDVLEALATDFSNGISETLTDARRLLISVVGGNADLVGSRNVNYTAERLKARLGSGQFTDSLEVNGGDEGHHAVHFSVRDRASVLTEDEREDGWIAVEIRLTKLRTIKESVLDRGSNSDEPFVIFHIAPLNGLQDQSHTYLSPPFEDMDDDEEEPFPSNSETRRTVKLPPEGILVVSTAIYESDDENLNDRRELMTKFVTGMDTATQRPAAEFTDALGRSIAEDWTVASLEAYAFHRSAHPLAGPVLKATDVGEIDGGETSREFELDWSQLTDFAAADVQPVLDLERPMPDARTLLEGTWHSNKYRCGAEIPYVGVEIGLKSDEELRDVIAVKTQAEGDECINETSGEEGQTFRGHFEDGTLVGERFIRPPPAHRPMEYDPENRALDRLPDYDDPSIHPLLGLEGNWFVTWINSDEPPAMIALTKGGARKCWDAEGGCWYHFQRDPAAAWKASFWQPGNSGASTNSDAVTVSPGGKVTVDWPYGIHGHWGGSSELSVGTGAMSGSWQYREDKTGPEVWARVGSSITEVEAVNAETSERKPVGDPVTVMTAWASENYYMRGNRSGITLRLYGANLWGVQHIFMPRYRDLEVSGYRYICEQDGEDGYSSHSNWKVCMDQGGVRGLEVHMNVWWKATSGPHELFVNGEPIPFNLVVENEPLRKPEWQPMKMEFQSCSVLKEVDRDWNDQPFTLVRQDFRPREERD</sequence>
<evidence type="ECO:0000313" key="2">
    <source>
        <dbReference type="EMBL" id="GGB71943.1"/>
    </source>
</evidence>
<reference evidence="3" key="1">
    <citation type="journal article" date="2019" name="Int. J. Syst. Evol. Microbiol.">
        <title>The Global Catalogue of Microorganisms (GCM) 10K type strain sequencing project: providing services to taxonomists for standard genome sequencing and annotation.</title>
        <authorList>
            <consortium name="The Broad Institute Genomics Platform"/>
            <consortium name="The Broad Institute Genome Sequencing Center for Infectious Disease"/>
            <person name="Wu L."/>
            <person name="Ma J."/>
        </authorList>
    </citation>
    <scope>NUCLEOTIDE SEQUENCE [LARGE SCALE GENOMIC DNA]</scope>
    <source>
        <strain evidence="3">CGMCC 1.15928</strain>
    </source>
</reference>
<feature type="signal peptide" evidence="1">
    <location>
        <begin position="1"/>
        <end position="17"/>
    </location>
</feature>
<evidence type="ECO:0000313" key="3">
    <source>
        <dbReference type="Proteomes" id="UP000628854"/>
    </source>
</evidence>
<dbReference type="Proteomes" id="UP000628854">
    <property type="component" value="Unassembled WGS sequence"/>
</dbReference>
<feature type="chain" id="PRO_5046219048" evidence="1">
    <location>
        <begin position="18"/>
        <end position="1220"/>
    </location>
</feature>
<protein>
    <submittedName>
        <fullName evidence="2">Uncharacterized protein</fullName>
    </submittedName>
</protein>
<organism evidence="2 3">
    <name type="scientific">Henriciella pelagia</name>
    <dbReference type="NCBI Taxonomy" id="1977912"/>
    <lineage>
        <taxon>Bacteria</taxon>
        <taxon>Pseudomonadati</taxon>
        <taxon>Pseudomonadota</taxon>
        <taxon>Alphaproteobacteria</taxon>
        <taxon>Hyphomonadales</taxon>
        <taxon>Hyphomonadaceae</taxon>
        <taxon>Henriciella</taxon>
    </lineage>
</organism>
<name>A0ABQ1JP16_9PROT</name>
<gene>
    <name evidence="2" type="ORF">GCM10011503_20750</name>
</gene>
<dbReference type="EMBL" id="BMKF01000002">
    <property type="protein sequence ID" value="GGB71943.1"/>
    <property type="molecule type" value="Genomic_DNA"/>
</dbReference>
<dbReference type="Gene3D" id="2.60.60.20">
    <property type="entry name" value="PLAT/LH2 domain"/>
    <property type="match status" value="1"/>
</dbReference>
<keyword evidence="3" id="KW-1185">Reference proteome</keyword>
<keyword evidence="1" id="KW-0732">Signal</keyword>
<evidence type="ECO:0000256" key="1">
    <source>
        <dbReference type="SAM" id="SignalP"/>
    </source>
</evidence>
<dbReference type="RefSeq" id="WP_084392196.1">
    <property type="nucleotide sequence ID" value="NZ_BMKF01000002.1"/>
</dbReference>
<comment type="caution">
    <text evidence="2">The sequence shown here is derived from an EMBL/GenBank/DDBJ whole genome shotgun (WGS) entry which is preliminary data.</text>
</comment>
<accession>A0ABQ1JP16</accession>